<accession>E4S5D1</accession>
<dbReference type="STRING" id="632335.Calkr_2098"/>
<proteinExistence type="predicted"/>
<sequence length="144" mass="16009">MSKVLKGKRGDANLLLILVLLFVMSMMIGVIYAVIQFTSETTFIEDMCELAVKRTAYVFLSAAGTAEGSEYEIGDNLMFESKLREEFEKLLAQKNISLTALNVSYDGQRVEVTGTAIVKTQIGGSDQKNVTFKYTGRFHKNFGN</sequence>
<keyword evidence="1" id="KW-0472">Membrane</keyword>
<dbReference type="EMBL" id="CP002326">
    <property type="protein sequence ID" value="ADQ41565.1"/>
    <property type="molecule type" value="Genomic_DNA"/>
</dbReference>
<dbReference type="HOGENOM" id="CLU_1792895_0_0_9"/>
<name>E4S5D1_CALA7</name>
<dbReference type="Proteomes" id="UP000009256">
    <property type="component" value="Chromosome"/>
</dbReference>
<protein>
    <recommendedName>
        <fullName evidence="4">Type 4 fimbrial biogenesis protein PilX N-terminal domain-containing protein</fullName>
    </recommendedName>
</protein>
<evidence type="ECO:0000313" key="3">
    <source>
        <dbReference type="Proteomes" id="UP000009256"/>
    </source>
</evidence>
<organism evidence="2 3">
    <name type="scientific">Caldicellulosiruptor acetigenus (strain ATCC 700853 / DSM 12137 / I77R1B)</name>
    <name type="common">Caldicellulosiruptor kristjanssonii</name>
    <dbReference type="NCBI Taxonomy" id="632335"/>
    <lineage>
        <taxon>Bacteria</taxon>
        <taxon>Bacillati</taxon>
        <taxon>Bacillota</taxon>
        <taxon>Bacillota incertae sedis</taxon>
        <taxon>Caldicellulosiruptorales</taxon>
        <taxon>Caldicellulosiruptoraceae</taxon>
        <taxon>Caldicellulosiruptor</taxon>
    </lineage>
</organism>
<evidence type="ECO:0000313" key="2">
    <source>
        <dbReference type="EMBL" id="ADQ41565.1"/>
    </source>
</evidence>
<reference key="1">
    <citation type="submission" date="2010-11" db="EMBL/GenBank/DDBJ databases">
        <title>Complete sequence of chromosome of Caldicellulosiruptor kristjanssonii 177R1B.</title>
        <authorList>
            <consortium name="US DOE Joint Genome Institute"/>
            <person name="Lucas S."/>
            <person name="Copeland A."/>
            <person name="Lapidus A."/>
            <person name="Cheng J.-F."/>
            <person name="Bruce D."/>
            <person name="Goodwin L."/>
            <person name="Pitluck S."/>
            <person name="Davenport K."/>
            <person name="Detter J.C."/>
            <person name="Han C."/>
            <person name="Tapia R."/>
            <person name="Land M."/>
            <person name="Hauser L."/>
            <person name="Jeffries C."/>
            <person name="Kyrpides N."/>
            <person name="Ivanova N."/>
            <person name="Mikhailova N."/>
            <person name="Blumer-Schuette S.E."/>
            <person name="Kelly R.M."/>
            <person name="Woyke T."/>
        </authorList>
    </citation>
    <scope>NUCLEOTIDE SEQUENCE</scope>
    <source>
        <strain>177R1B</strain>
    </source>
</reference>
<keyword evidence="3" id="KW-1185">Reference proteome</keyword>
<gene>
    <name evidence="2" type="ordered locus">Calkr_2098</name>
</gene>
<reference evidence="2 3" key="2">
    <citation type="journal article" date="2011" name="J. Bacteriol.">
        <title>Complete genome sequences for the anaerobic, extremely thermophilic plant biomass-degrading bacteria Caldicellulosiruptor hydrothermalis, Caldicellulosiruptor kristjanssonii, Caldicellulosiruptor kronotskyensis, Caldicellulosiruptor owensenis, and Caldicellulosiruptor lactoaceticus.</title>
        <authorList>
            <person name="Blumer-Schuette S.E."/>
            <person name="Ozdemir I."/>
            <person name="Mistry D."/>
            <person name="Lucas S."/>
            <person name="Lapidus A."/>
            <person name="Cheng J.F."/>
            <person name="Goodwin L.A."/>
            <person name="Pitluck S."/>
            <person name="Land M.L."/>
            <person name="Hauser L.J."/>
            <person name="Woyke T."/>
            <person name="Mikhailova N."/>
            <person name="Pati A."/>
            <person name="Kyrpides N.C."/>
            <person name="Ivanova N."/>
            <person name="Detter J.C."/>
            <person name="Walston-Davenport K."/>
            <person name="Han S."/>
            <person name="Adams M.W."/>
            <person name="Kelly R.M."/>
        </authorList>
    </citation>
    <scope>NUCLEOTIDE SEQUENCE [LARGE SCALE GENOMIC DNA]</scope>
    <source>
        <strain evidence="3">ATCC 700853 / DSM 12137 / I77R1B</strain>
    </source>
</reference>
<dbReference type="KEGG" id="cki:Calkr_2098"/>
<keyword evidence="1" id="KW-0812">Transmembrane</keyword>
<keyword evidence="1" id="KW-1133">Transmembrane helix</keyword>
<feature type="transmembrane region" description="Helical" evidence="1">
    <location>
        <begin position="12"/>
        <end position="35"/>
    </location>
</feature>
<evidence type="ECO:0000256" key="1">
    <source>
        <dbReference type="SAM" id="Phobius"/>
    </source>
</evidence>
<dbReference type="AlphaFoldDB" id="E4S5D1"/>
<evidence type="ECO:0008006" key="4">
    <source>
        <dbReference type="Google" id="ProtNLM"/>
    </source>
</evidence>